<accession>X1BYY4</accession>
<feature type="non-terminal residue" evidence="1">
    <location>
        <position position="1"/>
    </location>
</feature>
<name>X1BYY4_9ZZZZ</name>
<dbReference type="AlphaFoldDB" id="X1BYY4"/>
<protein>
    <submittedName>
        <fullName evidence="1">Uncharacterized protein</fullName>
    </submittedName>
</protein>
<comment type="caution">
    <text evidence="1">The sequence shown here is derived from an EMBL/GenBank/DDBJ whole genome shotgun (WGS) entry which is preliminary data.</text>
</comment>
<proteinExistence type="predicted"/>
<reference evidence="1" key="1">
    <citation type="journal article" date="2014" name="Front. Microbiol.">
        <title>High frequency of phylogenetically diverse reductive dehalogenase-homologous genes in deep subseafloor sedimentary metagenomes.</title>
        <authorList>
            <person name="Kawai M."/>
            <person name="Futagami T."/>
            <person name="Toyoda A."/>
            <person name="Takaki Y."/>
            <person name="Nishi S."/>
            <person name="Hori S."/>
            <person name="Arai W."/>
            <person name="Tsubouchi T."/>
            <person name="Morono Y."/>
            <person name="Uchiyama I."/>
            <person name="Ito T."/>
            <person name="Fujiyama A."/>
            <person name="Inagaki F."/>
            <person name="Takami H."/>
        </authorList>
    </citation>
    <scope>NUCLEOTIDE SEQUENCE</scope>
    <source>
        <strain evidence="1">Expedition CK06-06</strain>
    </source>
</reference>
<evidence type="ECO:0000313" key="1">
    <source>
        <dbReference type="EMBL" id="GAG89403.1"/>
    </source>
</evidence>
<gene>
    <name evidence="1" type="ORF">S01H4_22883</name>
</gene>
<organism evidence="1">
    <name type="scientific">marine sediment metagenome</name>
    <dbReference type="NCBI Taxonomy" id="412755"/>
    <lineage>
        <taxon>unclassified sequences</taxon>
        <taxon>metagenomes</taxon>
        <taxon>ecological metagenomes</taxon>
    </lineage>
</organism>
<dbReference type="EMBL" id="BART01010546">
    <property type="protein sequence ID" value="GAG89403.1"/>
    <property type="molecule type" value="Genomic_DNA"/>
</dbReference>
<sequence>PLTEKEFNQAISEGKKYLWEIDPTLWKWAGFWGRRKYLKKRIGRIS</sequence>